<dbReference type="HOGENOM" id="CLU_3181658_0_0_6"/>
<keyword evidence="2" id="KW-1185">Reference proteome</keyword>
<reference evidence="1 2" key="1">
    <citation type="journal article" date="2008" name="J. Bacteriol.">
        <title>Insights into plant cell wall degradation from the genome sequence of the soil bacterium Cellvibrio japonicus.</title>
        <authorList>
            <person name="Deboy R.T."/>
            <person name="Mongodin E.F."/>
            <person name="Fouts D.E."/>
            <person name="Tailford L.E."/>
            <person name="Khouri H."/>
            <person name="Emerson J.B."/>
            <person name="Mohamoud Y."/>
            <person name="Watkins K."/>
            <person name="Henrissat B."/>
            <person name="Gilbert H.J."/>
            <person name="Nelson K.E."/>
        </authorList>
    </citation>
    <scope>NUCLEOTIDE SEQUENCE [LARGE SCALE GENOMIC DNA]</scope>
    <source>
        <strain evidence="1 2">Ueda107</strain>
    </source>
</reference>
<dbReference type="KEGG" id="cja:CJA_2269"/>
<dbReference type="STRING" id="498211.CJA_2269"/>
<accession>B3PJF7</accession>
<name>B3PJF7_CELJU</name>
<sequence length="46" mass="4807">MTAAVMGVITEAGVAIDDEWRNSVGMAVVALASEIPITQTFNGQIK</sequence>
<dbReference type="EMBL" id="CP000934">
    <property type="protein sequence ID" value="ACE86311.1"/>
    <property type="molecule type" value="Genomic_DNA"/>
</dbReference>
<dbReference type="Proteomes" id="UP000001036">
    <property type="component" value="Chromosome"/>
</dbReference>
<evidence type="ECO:0000313" key="2">
    <source>
        <dbReference type="Proteomes" id="UP000001036"/>
    </source>
</evidence>
<dbReference type="AlphaFoldDB" id="B3PJF7"/>
<evidence type="ECO:0000313" key="1">
    <source>
        <dbReference type="EMBL" id="ACE86311.1"/>
    </source>
</evidence>
<proteinExistence type="predicted"/>
<organism evidence="1 2">
    <name type="scientific">Cellvibrio japonicus (strain Ueda107)</name>
    <name type="common">Pseudomonas fluorescens subsp. cellulosa</name>
    <dbReference type="NCBI Taxonomy" id="498211"/>
    <lineage>
        <taxon>Bacteria</taxon>
        <taxon>Pseudomonadati</taxon>
        <taxon>Pseudomonadota</taxon>
        <taxon>Gammaproteobacteria</taxon>
        <taxon>Cellvibrionales</taxon>
        <taxon>Cellvibrionaceae</taxon>
        <taxon>Cellvibrio</taxon>
    </lineage>
</organism>
<protein>
    <submittedName>
        <fullName evidence="1">Uncharacterized protein</fullName>
    </submittedName>
</protein>
<gene>
    <name evidence="1" type="ordered locus">CJA_2269</name>
</gene>